<dbReference type="AlphaFoldDB" id="A0A4R7C471"/>
<evidence type="ECO:0000256" key="1">
    <source>
        <dbReference type="SAM" id="Phobius"/>
    </source>
</evidence>
<reference evidence="2 3" key="1">
    <citation type="submission" date="2019-03" db="EMBL/GenBank/DDBJ databases">
        <title>Genomic Encyclopedia of Type Strains, Phase IV (KMG-IV): sequencing the most valuable type-strain genomes for metagenomic binning, comparative biology and taxonomic classification.</title>
        <authorList>
            <person name="Goeker M."/>
        </authorList>
    </citation>
    <scope>NUCLEOTIDE SEQUENCE [LARGE SCALE GENOMIC DNA]</scope>
    <source>
        <strain evidence="2 3">DSM 25903</strain>
    </source>
</reference>
<keyword evidence="3" id="KW-1185">Reference proteome</keyword>
<comment type="caution">
    <text evidence="2">The sequence shown here is derived from an EMBL/GenBank/DDBJ whole genome shotgun (WGS) entry which is preliminary data.</text>
</comment>
<gene>
    <name evidence="2" type="ORF">EV668_0443</name>
</gene>
<protein>
    <submittedName>
        <fullName evidence="2">Uncharacterized protein</fullName>
    </submittedName>
</protein>
<keyword evidence="1" id="KW-0472">Membrane</keyword>
<evidence type="ECO:0000313" key="2">
    <source>
        <dbReference type="EMBL" id="TDR93188.1"/>
    </source>
</evidence>
<evidence type="ECO:0000313" key="3">
    <source>
        <dbReference type="Proteomes" id="UP000295122"/>
    </source>
</evidence>
<feature type="transmembrane region" description="Helical" evidence="1">
    <location>
        <begin position="58"/>
        <end position="82"/>
    </location>
</feature>
<dbReference type="EMBL" id="SNZR01000011">
    <property type="protein sequence ID" value="TDR93188.1"/>
    <property type="molecule type" value="Genomic_DNA"/>
</dbReference>
<feature type="transmembrane region" description="Helical" evidence="1">
    <location>
        <begin position="102"/>
        <end position="120"/>
    </location>
</feature>
<dbReference type="Proteomes" id="UP000295122">
    <property type="component" value="Unassembled WGS sequence"/>
</dbReference>
<organism evidence="2 3">
    <name type="scientific">Enterovirga rhinocerotis</name>
    <dbReference type="NCBI Taxonomy" id="1339210"/>
    <lineage>
        <taxon>Bacteria</taxon>
        <taxon>Pseudomonadati</taxon>
        <taxon>Pseudomonadota</taxon>
        <taxon>Alphaproteobacteria</taxon>
        <taxon>Hyphomicrobiales</taxon>
        <taxon>Methylobacteriaceae</taxon>
        <taxon>Enterovirga</taxon>
    </lineage>
</organism>
<feature type="transmembrane region" description="Helical" evidence="1">
    <location>
        <begin position="132"/>
        <end position="152"/>
    </location>
</feature>
<name>A0A4R7C471_9HYPH</name>
<proteinExistence type="predicted"/>
<keyword evidence="1" id="KW-1133">Transmembrane helix</keyword>
<sequence length="165" mass="17266">MSEAASRRLFLAELVVAAPAFALLASGALLGGGTALWYIGQILVSIIASGFRRSGGEAVALPVIAVAAICIAGLVGLVLFVWLSWRFWRNGRRGLHAERRLFGMGLLNGGPPLVFVLVAAMSSISRVGSDRLGVIALSAVLLILVPIAHLWLELRSQAAPSPTDG</sequence>
<accession>A0A4R7C471</accession>
<keyword evidence="1" id="KW-0812">Transmembrane</keyword>
<dbReference type="RefSeq" id="WP_133768210.1">
    <property type="nucleotide sequence ID" value="NZ_SNZR01000011.1"/>
</dbReference>